<comment type="catalytic activity">
    <reaction evidence="9">
        <text>ATP + H2O = ADP + phosphate + H(+)</text>
        <dbReference type="Rhea" id="RHEA:13065"/>
        <dbReference type="ChEBI" id="CHEBI:15377"/>
        <dbReference type="ChEBI" id="CHEBI:15378"/>
        <dbReference type="ChEBI" id="CHEBI:30616"/>
        <dbReference type="ChEBI" id="CHEBI:43474"/>
        <dbReference type="ChEBI" id="CHEBI:456216"/>
        <dbReference type="EC" id="3.6.4.13"/>
    </reaction>
</comment>
<evidence type="ECO:0000256" key="9">
    <source>
        <dbReference type="ARBA" id="ARBA00047984"/>
    </source>
</evidence>
<keyword evidence="10" id="KW-0175">Coiled coil</keyword>
<evidence type="ECO:0000256" key="3">
    <source>
        <dbReference type="ARBA" id="ARBA00022741"/>
    </source>
</evidence>
<dbReference type="EC" id="3.6.4.13" evidence="1"/>
<dbReference type="Pfam" id="PF21010">
    <property type="entry name" value="HA2_C"/>
    <property type="match status" value="1"/>
</dbReference>
<name>A0A7R9PPE1_TIMGE</name>
<dbReference type="PROSITE" id="PS51194">
    <property type="entry name" value="HELICASE_CTER"/>
    <property type="match status" value="1"/>
</dbReference>
<dbReference type="GO" id="GO:0003006">
    <property type="term" value="P:developmental process involved in reproduction"/>
    <property type="evidence" value="ECO:0007669"/>
    <property type="project" value="UniProtKB-ARBA"/>
</dbReference>
<dbReference type="InterPro" id="IPR048333">
    <property type="entry name" value="HA2_WH"/>
</dbReference>
<dbReference type="GO" id="GO:0005524">
    <property type="term" value="F:ATP binding"/>
    <property type="evidence" value="ECO:0007669"/>
    <property type="project" value="UniProtKB-KW"/>
</dbReference>
<dbReference type="PANTHER" id="PTHR18934">
    <property type="entry name" value="ATP-DEPENDENT RNA HELICASE"/>
    <property type="match status" value="1"/>
</dbReference>
<keyword evidence="6" id="KW-0067">ATP-binding</keyword>
<dbReference type="GO" id="GO:0016787">
    <property type="term" value="F:hydrolase activity"/>
    <property type="evidence" value="ECO:0007669"/>
    <property type="project" value="UniProtKB-KW"/>
</dbReference>
<dbReference type="SMART" id="SM00847">
    <property type="entry name" value="HA2"/>
    <property type="match status" value="1"/>
</dbReference>
<dbReference type="InterPro" id="IPR011709">
    <property type="entry name" value="DEAD-box_helicase_OB_fold"/>
</dbReference>
<accession>A0A7R9PPE1</accession>
<keyword evidence="3" id="KW-0547">Nucleotide-binding</keyword>
<dbReference type="Gene3D" id="3.40.50.300">
    <property type="entry name" value="P-loop containing nucleotide triphosphate hydrolases"/>
    <property type="match status" value="2"/>
</dbReference>
<dbReference type="SMART" id="SM00490">
    <property type="entry name" value="HELICc"/>
    <property type="match status" value="1"/>
</dbReference>
<organism evidence="12">
    <name type="scientific">Timema genevievae</name>
    <name type="common">Walking stick</name>
    <dbReference type="NCBI Taxonomy" id="629358"/>
    <lineage>
        <taxon>Eukaryota</taxon>
        <taxon>Metazoa</taxon>
        <taxon>Ecdysozoa</taxon>
        <taxon>Arthropoda</taxon>
        <taxon>Hexapoda</taxon>
        <taxon>Insecta</taxon>
        <taxon>Pterygota</taxon>
        <taxon>Neoptera</taxon>
        <taxon>Polyneoptera</taxon>
        <taxon>Phasmatodea</taxon>
        <taxon>Timematodea</taxon>
        <taxon>Timematoidea</taxon>
        <taxon>Timematidae</taxon>
        <taxon>Timema</taxon>
    </lineage>
</organism>
<evidence type="ECO:0000256" key="4">
    <source>
        <dbReference type="ARBA" id="ARBA00022801"/>
    </source>
</evidence>
<dbReference type="SUPFAM" id="SSF52540">
    <property type="entry name" value="P-loop containing nucleoside triphosphate hydrolases"/>
    <property type="match status" value="2"/>
</dbReference>
<evidence type="ECO:0000256" key="1">
    <source>
        <dbReference type="ARBA" id="ARBA00012552"/>
    </source>
</evidence>
<evidence type="ECO:0000256" key="2">
    <source>
        <dbReference type="ARBA" id="ARBA00022664"/>
    </source>
</evidence>
<dbReference type="Gene3D" id="1.20.120.1080">
    <property type="match status" value="1"/>
</dbReference>
<dbReference type="GO" id="GO:0034458">
    <property type="term" value="F:3'-5' RNA helicase activity"/>
    <property type="evidence" value="ECO:0007669"/>
    <property type="project" value="TreeGrafter"/>
</dbReference>
<keyword evidence="7" id="KW-0508">mRNA splicing</keyword>
<dbReference type="InterPro" id="IPR027417">
    <property type="entry name" value="P-loop_NTPase"/>
</dbReference>
<gene>
    <name evidence="12" type="ORF">TGEB3V08_LOCUS8450</name>
</gene>
<sequence>MTDMAHDPLQNSISAPWVVARRQDLKLIVTSATMDATKFSTFFGNVPTYTIPGRTFPVDVMFSKNPVEDYVDSAVKQALQVHLQPTEGDILIFMPGQEDIEVTCEVLAERLGEIDNAPQLSVLPIYSQLPSDLQAKIFQRSAEGLRKCVVATNIAETSLTANQPPTESHFNVLTNLHPRQDQEELKSRDTLYHFQMHMDGIMYVVDSGYCKLKVYNPRIGMDALQIYPISQANANQRSGRAGRTGPGQCFRLYTERQYKDELLVTTVPEIQRTNLANTVLLLKSLGVQDLLQFHFMDPPPQDNILNSLYQLWILGALDHTGSLTPLGRQMAEFPLDPPQCKMLIVAHQMGCTADILIIVSMLSVPSIFYRPKGREEEADGVREKFQVPESDHLTYLNVYNQWKSNNYSASWCNEHFIHIKAMRKVREVRQQLKDILEQQKIEVISCGTDWDIIRKCICSAYFHQAARLKGIGEYVNCRTGMPCHLHPTSALFGMGFTPDYVVYHELIMTAKEYMQCVTAVDGHWLAELGPMFFSVKETGRSGRAKRRQALEHLQDMEGQMKIAQEEIKARKQEHERKLQAGARMYVLEEGEEGEYCSSPINIKVGYARKAGTLGTDDPVPIIKQLGKPPHLGQTPIAEGVGSSYRVCWIHTSGSQDST</sequence>
<reference evidence="12" key="1">
    <citation type="submission" date="2020-11" db="EMBL/GenBank/DDBJ databases">
        <authorList>
            <person name="Tran Van P."/>
        </authorList>
    </citation>
    <scope>NUCLEOTIDE SEQUENCE</scope>
</reference>
<evidence type="ECO:0000256" key="8">
    <source>
        <dbReference type="ARBA" id="ARBA00038040"/>
    </source>
</evidence>
<dbReference type="GO" id="GO:0003723">
    <property type="term" value="F:RNA binding"/>
    <property type="evidence" value="ECO:0007669"/>
    <property type="project" value="TreeGrafter"/>
</dbReference>
<evidence type="ECO:0000259" key="11">
    <source>
        <dbReference type="PROSITE" id="PS51194"/>
    </source>
</evidence>
<protein>
    <recommendedName>
        <fullName evidence="1">RNA helicase</fullName>
        <ecNumber evidence="1">3.6.4.13</ecNumber>
    </recommendedName>
</protein>
<dbReference type="InterPro" id="IPR007502">
    <property type="entry name" value="Helicase-assoc_dom"/>
</dbReference>
<dbReference type="PANTHER" id="PTHR18934:SF91">
    <property type="entry name" value="PRE-MRNA-SPLICING FACTOR ATP-DEPENDENT RNA HELICASE PRP16"/>
    <property type="match status" value="1"/>
</dbReference>
<evidence type="ECO:0000256" key="6">
    <source>
        <dbReference type="ARBA" id="ARBA00022840"/>
    </source>
</evidence>
<dbReference type="Pfam" id="PF04408">
    <property type="entry name" value="WHD_HA2"/>
    <property type="match status" value="1"/>
</dbReference>
<evidence type="ECO:0000256" key="5">
    <source>
        <dbReference type="ARBA" id="ARBA00022806"/>
    </source>
</evidence>
<keyword evidence="4" id="KW-0378">Hydrolase</keyword>
<dbReference type="GO" id="GO:0006397">
    <property type="term" value="P:mRNA processing"/>
    <property type="evidence" value="ECO:0007669"/>
    <property type="project" value="UniProtKB-KW"/>
</dbReference>
<feature type="coiled-coil region" evidence="10">
    <location>
        <begin position="546"/>
        <end position="573"/>
    </location>
</feature>
<dbReference type="CDD" id="cd18791">
    <property type="entry name" value="SF2_C_RHA"/>
    <property type="match status" value="1"/>
</dbReference>
<dbReference type="FunFam" id="1.20.120.1080:FF:000001">
    <property type="entry name" value="Pre-mRNA-splicing factor ATP-dependent RNA helicase"/>
    <property type="match status" value="1"/>
</dbReference>
<evidence type="ECO:0000313" key="12">
    <source>
        <dbReference type="EMBL" id="CAD7602720.1"/>
    </source>
</evidence>
<dbReference type="Pfam" id="PF07717">
    <property type="entry name" value="OB_NTP_bind"/>
    <property type="match status" value="1"/>
</dbReference>
<dbReference type="EMBL" id="OE843275">
    <property type="protein sequence ID" value="CAD7602720.1"/>
    <property type="molecule type" value="Genomic_DNA"/>
</dbReference>
<dbReference type="FunFam" id="3.40.50.300:FF:003016">
    <property type="entry name" value="DEAH-box helicase 9"/>
    <property type="match status" value="1"/>
</dbReference>
<keyword evidence="5" id="KW-0347">Helicase</keyword>
<evidence type="ECO:0000256" key="10">
    <source>
        <dbReference type="SAM" id="Coils"/>
    </source>
</evidence>
<dbReference type="Pfam" id="PF00271">
    <property type="entry name" value="Helicase_C"/>
    <property type="match status" value="1"/>
</dbReference>
<dbReference type="AlphaFoldDB" id="A0A7R9PPE1"/>
<keyword evidence="2" id="KW-0507">mRNA processing</keyword>
<dbReference type="GO" id="GO:0008380">
    <property type="term" value="P:RNA splicing"/>
    <property type="evidence" value="ECO:0007669"/>
    <property type="project" value="UniProtKB-KW"/>
</dbReference>
<comment type="similarity">
    <text evidence="8">Belongs to the DEAD box helicase family. DEAH subfamily. PRP16 sub-subfamily.</text>
</comment>
<proteinExistence type="inferred from homology"/>
<feature type="domain" description="Helicase C-terminal" evidence="11">
    <location>
        <begin position="66"/>
        <end position="286"/>
    </location>
</feature>
<dbReference type="InterPro" id="IPR001650">
    <property type="entry name" value="Helicase_C-like"/>
</dbReference>
<evidence type="ECO:0000256" key="7">
    <source>
        <dbReference type="ARBA" id="ARBA00023187"/>
    </source>
</evidence>